<proteinExistence type="predicted"/>
<organism evidence="3 4">
    <name type="scientific">Dyella soli</name>
    <dbReference type="NCBI Taxonomy" id="522319"/>
    <lineage>
        <taxon>Bacteria</taxon>
        <taxon>Pseudomonadati</taxon>
        <taxon>Pseudomonadota</taxon>
        <taxon>Gammaproteobacteria</taxon>
        <taxon>Lysobacterales</taxon>
        <taxon>Rhodanobacteraceae</taxon>
        <taxon>Dyella</taxon>
    </lineage>
</organism>
<evidence type="ECO:0008006" key="5">
    <source>
        <dbReference type="Google" id="ProtNLM"/>
    </source>
</evidence>
<feature type="compositionally biased region" description="Pro residues" evidence="1">
    <location>
        <begin position="23"/>
        <end position="32"/>
    </location>
</feature>
<accession>A0A4R0YR18</accession>
<reference evidence="3 4" key="1">
    <citation type="submission" date="2019-02" db="EMBL/GenBank/DDBJ databases">
        <title>Dyella amyloliquefaciens sp. nov., isolated from forest soil.</title>
        <authorList>
            <person name="Gao Z.-H."/>
            <person name="Qiu L.-H."/>
        </authorList>
    </citation>
    <scope>NUCLEOTIDE SEQUENCE [LARGE SCALE GENOMIC DNA]</scope>
    <source>
        <strain evidence="3 4">KACC 12747</strain>
    </source>
</reference>
<evidence type="ECO:0000256" key="2">
    <source>
        <dbReference type="SAM" id="SignalP"/>
    </source>
</evidence>
<dbReference type="PROSITE" id="PS51257">
    <property type="entry name" value="PROKAR_LIPOPROTEIN"/>
    <property type="match status" value="1"/>
</dbReference>
<comment type="caution">
    <text evidence="3">The sequence shown here is derived from an EMBL/GenBank/DDBJ whole genome shotgun (WGS) entry which is preliminary data.</text>
</comment>
<keyword evidence="4" id="KW-1185">Reference proteome</keyword>
<dbReference type="AlphaFoldDB" id="A0A4R0YR18"/>
<dbReference type="RefSeq" id="WP_131151765.1">
    <property type="nucleotide sequence ID" value="NZ_SJTG01000004.1"/>
</dbReference>
<feature type="chain" id="PRO_5020703289" description="DUF4148 domain-containing protein" evidence="2">
    <location>
        <begin position="23"/>
        <end position="112"/>
    </location>
</feature>
<feature type="region of interest" description="Disordered" evidence="1">
    <location>
        <begin position="19"/>
        <end position="38"/>
    </location>
</feature>
<feature type="signal peptide" evidence="2">
    <location>
        <begin position="1"/>
        <end position="22"/>
    </location>
</feature>
<sequence>MRRIIFLTIPLAAIVAACSSPSTPHPNEPPKPQAEAAAPVNATLGSKEWFEWVDQRLGVSDSQAHGPDYGSVEWNNAVQRRLGQEAPQLRPGTPEWQQAVDALLRTRATPAS</sequence>
<evidence type="ECO:0000313" key="4">
    <source>
        <dbReference type="Proteomes" id="UP000291822"/>
    </source>
</evidence>
<dbReference type="EMBL" id="SJTG01000004">
    <property type="protein sequence ID" value="TCI08293.1"/>
    <property type="molecule type" value="Genomic_DNA"/>
</dbReference>
<evidence type="ECO:0000313" key="3">
    <source>
        <dbReference type="EMBL" id="TCI08293.1"/>
    </source>
</evidence>
<gene>
    <name evidence="3" type="ORF">EZM97_27035</name>
</gene>
<keyword evidence="2" id="KW-0732">Signal</keyword>
<evidence type="ECO:0000256" key="1">
    <source>
        <dbReference type="SAM" id="MobiDB-lite"/>
    </source>
</evidence>
<dbReference type="Proteomes" id="UP000291822">
    <property type="component" value="Unassembled WGS sequence"/>
</dbReference>
<name>A0A4R0YR18_9GAMM</name>
<protein>
    <recommendedName>
        <fullName evidence="5">DUF4148 domain-containing protein</fullName>
    </recommendedName>
</protein>